<accession>A0A383CWA4</accession>
<organism evidence="1">
    <name type="scientific">marine metagenome</name>
    <dbReference type="NCBI Taxonomy" id="408172"/>
    <lineage>
        <taxon>unclassified sequences</taxon>
        <taxon>metagenomes</taxon>
        <taxon>ecological metagenomes</taxon>
    </lineage>
</organism>
<reference evidence="1" key="1">
    <citation type="submission" date="2018-05" db="EMBL/GenBank/DDBJ databases">
        <authorList>
            <person name="Lanie J.A."/>
            <person name="Ng W.-L."/>
            <person name="Kazmierczak K.M."/>
            <person name="Andrzejewski T.M."/>
            <person name="Davidsen T.M."/>
            <person name="Wayne K.J."/>
            <person name="Tettelin H."/>
            <person name="Glass J.I."/>
            <person name="Rusch D."/>
            <person name="Podicherti R."/>
            <person name="Tsui H.-C.T."/>
            <person name="Winkler M.E."/>
        </authorList>
    </citation>
    <scope>NUCLEOTIDE SEQUENCE</scope>
</reference>
<dbReference type="AlphaFoldDB" id="A0A383CWA4"/>
<protein>
    <submittedName>
        <fullName evidence="1">Uncharacterized protein</fullName>
    </submittedName>
</protein>
<evidence type="ECO:0000313" key="1">
    <source>
        <dbReference type="EMBL" id="SVE36617.1"/>
    </source>
</evidence>
<sequence>MGGIFSDGTPVWGRGTPGVVFGVAQNGTVGCEKVHSRRVTGQALGQAAGSSRKCLRQG</sequence>
<name>A0A383CWA4_9ZZZZ</name>
<feature type="non-terminal residue" evidence="1">
    <location>
        <position position="58"/>
    </location>
</feature>
<proteinExistence type="predicted"/>
<dbReference type="EMBL" id="UINC01212338">
    <property type="protein sequence ID" value="SVE36617.1"/>
    <property type="molecule type" value="Genomic_DNA"/>
</dbReference>
<gene>
    <name evidence="1" type="ORF">METZ01_LOCUS489471</name>
</gene>